<keyword evidence="8" id="KW-0418">Kinase</keyword>
<keyword evidence="10 14" id="KW-1133">Transmembrane helix</keyword>
<feature type="transmembrane region" description="Helical" evidence="14">
    <location>
        <begin position="99"/>
        <end position="119"/>
    </location>
</feature>
<sequence>MLPYDLPRAIISRTRRWPEVVRICATIAIVLAVFLSRLAASHILPAGYPYLLSFIAILIAAALFDHRCGLIATVLAGLLGDWFYLPPTGSLRVERTGDVIGLCLFVLVGAAISVAFELLHRALADLQKALADVAASNADLRRSEERRGLLLREFRHRARNDLNSLVGLLRLRARAARSAAAREGLLEAAEHAMALARVHTQLAGSGDIADAEGAEVDTRTFIEGLCRDILAAQVGDGLRPVALVVEAESHRLDTERAVYLGLMLNEAVTNALKYAFPEERAGIVRVRLVQAQGDFVVTVTDDGIGLPPEGELLRAPPTATPPGSGLGTRLMRALAAQLRGMFSRHPGEGGHGTAAELRFPAAPPAPVSRMAR</sequence>
<evidence type="ECO:0000256" key="3">
    <source>
        <dbReference type="ARBA" id="ARBA00012438"/>
    </source>
</evidence>
<evidence type="ECO:0000256" key="4">
    <source>
        <dbReference type="ARBA" id="ARBA00022553"/>
    </source>
</evidence>
<dbReference type="InterPro" id="IPR005467">
    <property type="entry name" value="His_kinase_dom"/>
</dbReference>
<dbReference type="InterPro" id="IPR038318">
    <property type="entry name" value="KdpD_sf"/>
</dbReference>
<dbReference type="InterPro" id="IPR004358">
    <property type="entry name" value="Sig_transdc_His_kin-like_C"/>
</dbReference>
<dbReference type="PANTHER" id="PTHR41523:SF8">
    <property type="entry name" value="ETHYLENE RESPONSE SENSOR PROTEIN"/>
    <property type="match status" value="1"/>
</dbReference>
<evidence type="ECO:0000256" key="7">
    <source>
        <dbReference type="ARBA" id="ARBA00022741"/>
    </source>
</evidence>
<evidence type="ECO:0000259" key="15">
    <source>
        <dbReference type="PROSITE" id="PS50109"/>
    </source>
</evidence>
<dbReference type="Gene3D" id="1.20.120.620">
    <property type="entry name" value="Backbone structure of the membrane domain of e. Coli histidine kinase receptor kdpd"/>
    <property type="match status" value="1"/>
</dbReference>
<evidence type="ECO:0000256" key="2">
    <source>
        <dbReference type="ARBA" id="ARBA00004141"/>
    </source>
</evidence>
<keyword evidence="4" id="KW-0597">Phosphoprotein</keyword>
<evidence type="ECO:0000256" key="14">
    <source>
        <dbReference type="SAM" id="Phobius"/>
    </source>
</evidence>
<dbReference type="InterPro" id="IPR025201">
    <property type="entry name" value="KdpD_TM"/>
</dbReference>
<keyword evidence="17" id="KW-1185">Reference proteome</keyword>
<gene>
    <name evidence="16" type="ORF">JYK14_00510</name>
</gene>
<dbReference type="EC" id="2.7.13.3" evidence="3"/>
<evidence type="ECO:0000256" key="1">
    <source>
        <dbReference type="ARBA" id="ARBA00000085"/>
    </source>
</evidence>
<dbReference type="EMBL" id="JAFIRR010000005">
    <property type="protein sequence ID" value="MCO6414662.1"/>
    <property type="molecule type" value="Genomic_DNA"/>
</dbReference>
<dbReference type="InterPro" id="IPR036890">
    <property type="entry name" value="HATPase_C_sf"/>
</dbReference>
<feature type="transmembrane region" description="Helical" evidence="14">
    <location>
        <begin position="20"/>
        <end position="40"/>
    </location>
</feature>
<dbReference type="RefSeq" id="WP_256476072.1">
    <property type="nucleotide sequence ID" value="NZ_JAFIRR010000005.1"/>
</dbReference>
<keyword evidence="11" id="KW-0902">Two-component regulatory system</keyword>
<keyword evidence="7" id="KW-0547">Nucleotide-binding</keyword>
<protein>
    <recommendedName>
        <fullName evidence="3">histidine kinase</fullName>
        <ecNumber evidence="3">2.7.13.3</ecNumber>
    </recommendedName>
</protein>
<evidence type="ECO:0000256" key="8">
    <source>
        <dbReference type="ARBA" id="ARBA00022777"/>
    </source>
</evidence>
<evidence type="ECO:0000256" key="13">
    <source>
        <dbReference type="SAM" id="MobiDB-lite"/>
    </source>
</evidence>
<comment type="catalytic activity">
    <reaction evidence="1">
        <text>ATP + protein L-histidine = ADP + protein N-phospho-L-histidine.</text>
        <dbReference type="EC" id="2.7.13.3"/>
    </reaction>
</comment>
<keyword evidence="9" id="KW-0067">ATP-binding</keyword>
<dbReference type="Pfam" id="PF13493">
    <property type="entry name" value="DUF4118"/>
    <property type="match status" value="1"/>
</dbReference>
<name>A0ABT1CZ29_9PROT</name>
<dbReference type="InterPro" id="IPR011495">
    <property type="entry name" value="Sig_transdc_His_kin_sub2_dim/P"/>
</dbReference>
<feature type="domain" description="Histidine kinase" evidence="15">
    <location>
        <begin position="153"/>
        <end position="363"/>
    </location>
</feature>
<evidence type="ECO:0000313" key="16">
    <source>
        <dbReference type="EMBL" id="MCO6414662.1"/>
    </source>
</evidence>
<dbReference type="PANTHER" id="PTHR41523">
    <property type="entry name" value="TWO-COMPONENT SYSTEM SENSOR PROTEIN"/>
    <property type="match status" value="1"/>
</dbReference>
<dbReference type="Pfam" id="PF07568">
    <property type="entry name" value="HisKA_2"/>
    <property type="match status" value="1"/>
</dbReference>
<reference evidence="16 17" key="1">
    <citation type="submission" date="2021-12" db="EMBL/GenBank/DDBJ databases">
        <title>Siccirubricoccus leaddurans sp. nov., a high concentration Zn2+ tolerance bacterium.</title>
        <authorList>
            <person name="Cao Y."/>
        </authorList>
    </citation>
    <scope>NUCLEOTIDE SEQUENCE [LARGE SCALE GENOMIC DNA]</scope>
    <source>
        <strain evidence="16 17">KC 17139</strain>
    </source>
</reference>
<feature type="region of interest" description="Disordered" evidence="13">
    <location>
        <begin position="342"/>
        <end position="372"/>
    </location>
</feature>
<evidence type="ECO:0000256" key="11">
    <source>
        <dbReference type="ARBA" id="ARBA00023012"/>
    </source>
</evidence>
<dbReference type="InterPro" id="IPR003594">
    <property type="entry name" value="HATPase_dom"/>
</dbReference>
<evidence type="ECO:0000256" key="12">
    <source>
        <dbReference type="ARBA" id="ARBA00023136"/>
    </source>
</evidence>
<comment type="caution">
    <text evidence="16">The sequence shown here is derived from an EMBL/GenBank/DDBJ whole genome shotgun (WGS) entry which is preliminary data.</text>
</comment>
<evidence type="ECO:0000256" key="5">
    <source>
        <dbReference type="ARBA" id="ARBA00022679"/>
    </source>
</evidence>
<dbReference type="SMART" id="SM00387">
    <property type="entry name" value="HATPase_c"/>
    <property type="match status" value="1"/>
</dbReference>
<evidence type="ECO:0000313" key="17">
    <source>
        <dbReference type="Proteomes" id="UP001523392"/>
    </source>
</evidence>
<dbReference type="SUPFAM" id="SSF55874">
    <property type="entry name" value="ATPase domain of HSP90 chaperone/DNA topoisomerase II/histidine kinase"/>
    <property type="match status" value="1"/>
</dbReference>
<keyword evidence="5" id="KW-0808">Transferase</keyword>
<evidence type="ECO:0000256" key="9">
    <source>
        <dbReference type="ARBA" id="ARBA00022840"/>
    </source>
</evidence>
<dbReference type="PROSITE" id="PS50109">
    <property type="entry name" value="HIS_KIN"/>
    <property type="match status" value="1"/>
</dbReference>
<feature type="transmembrane region" description="Helical" evidence="14">
    <location>
        <begin position="69"/>
        <end position="87"/>
    </location>
</feature>
<evidence type="ECO:0000256" key="6">
    <source>
        <dbReference type="ARBA" id="ARBA00022692"/>
    </source>
</evidence>
<proteinExistence type="predicted"/>
<keyword evidence="12 14" id="KW-0472">Membrane</keyword>
<dbReference type="Proteomes" id="UP001523392">
    <property type="component" value="Unassembled WGS sequence"/>
</dbReference>
<organism evidence="16 17">
    <name type="scientific">Siccirubricoccus soli</name>
    <dbReference type="NCBI Taxonomy" id="2899147"/>
    <lineage>
        <taxon>Bacteria</taxon>
        <taxon>Pseudomonadati</taxon>
        <taxon>Pseudomonadota</taxon>
        <taxon>Alphaproteobacteria</taxon>
        <taxon>Acetobacterales</taxon>
        <taxon>Roseomonadaceae</taxon>
        <taxon>Siccirubricoccus</taxon>
    </lineage>
</organism>
<dbReference type="Gene3D" id="3.30.565.10">
    <property type="entry name" value="Histidine kinase-like ATPase, C-terminal domain"/>
    <property type="match status" value="1"/>
</dbReference>
<evidence type="ECO:0000256" key="10">
    <source>
        <dbReference type="ARBA" id="ARBA00022989"/>
    </source>
</evidence>
<dbReference type="PRINTS" id="PR00344">
    <property type="entry name" value="BCTRLSENSOR"/>
</dbReference>
<dbReference type="Pfam" id="PF13581">
    <property type="entry name" value="HATPase_c_2"/>
    <property type="match status" value="1"/>
</dbReference>
<accession>A0ABT1CZ29</accession>
<feature type="transmembrane region" description="Helical" evidence="14">
    <location>
        <begin position="46"/>
        <end position="64"/>
    </location>
</feature>
<comment type="subcellular location">
    <subcellularLocation>
        <location evidence="2">Membrane</location>
        <topology evidence="2">Multi-pass membrane protein</topology>
    </subcellularLocation>
</comment>
<keyword evidence="6 14" id="KW-0812">Transmembrane</keyword>